<comment type="caution">
    <text evidence="6">The sequence shown here is derived from an EMBL/GenBank/DDBJ whole genome shotgun (WGS) entry which is preliminary data.</text>
</comment>
<evidence type="ECO:0000259" key="5">
    <source>
        <dbReference type="PROSITE" id="PS50075"/>
    </source>
</evidence>
<dbReference type="STRING" id="320778.ABT57_23410"/>
<keyword evidence="4" id="KW-1133">Transmembrane helix</keyword>
<evidence type="ECO:0000256" key="4">
    <source>
        <dbReference type="SAM" id="Phobius"/>
    </source>
</evidence>
<dbReference type="CDD" id="cd07989">
    <property type="entry name" value="LPLAT_AGPAT-like"/>
    <property type="match status" value="1"/>
</dbReference>
<dbReference type="PANTHER" id="PTHR22754">
    <property type="entry name" value="DISCO-INTERACTING PROTEIN 2 DIP2 -RELATED"/>
    <property type="match status" value="1"/>
</dbReference>
<dbReference type="SUPFAM" id="SSF69593">
    <property type="entry name" value="Glycerol-3-phosphate (1)-acyltransferase"/>
    <property type="match status" value="1"/>
</dbReference>
<keyword evidence="6" id="KW-0012">Acyltransferase</keyword>
<dbReference type="GO" id="GO:0016746">
    <property type="term" value="F:acyltransferase activity"/>
    <property type="evidence" value="ECO:0007669"/>
    <property type="project" value="UniProtKB-KW"/>
</dbReference>
<name>A0A0J1JQK2_9GAMM</name>
<dbReference type="RefSeq" id="WP_047887672.1">
    <property type="nucleotide sequence ID" value="NZ_CP071326.1"/>
</dbReference>
<dbReference type="Gene3D" id="3.30.300.30">
    <property type="match status" value="1"/>
</dbReference>
<dbReference type="GO" id="GO:0071766">
    <property type="term" value="P:Actinobacterium-type cell wall biogenesis"/>
    <property type="evidence" value="ECO:0007669"/>
    <property type="project" value="UniProtKB-ARBA"/>
</dbReference>
<reference evidence="6 7" key="1">
    <citation type="submission" date="2015-05" db="EMBL/GenBank/DDBJ databases">
        <title>Photobacterium galathea sp. nov.</title>
        <authorList>
            <person name="Machado H."/>
            <person name="Gram L."/>
        </authorList>
    </citation>
    <scope>NUCLEOTIDE SEQUENCE [LARGE SCALE GENOMIC DNA]</scope>
    <source>
        <strain evidence="6 7">DSM 22954</strain>
    </source>
</reference>
<dbReference type="SUPFAM" id="SSF56801">
    <property type="entry name" value="Acetyl-CoA synthetase-like"/>
    <property type="match status" value="1"/>
</dbReference>
<protein>
    <submittedName>
        <fullName evidence="6">Acyl-phosphate glycerol 3-phosphate acyltransferase</fullName>
    </submittedName>
</protein>
<dbReference type="CDD" id="cd05931">
    <property type="entry name" value="FAAL"/>
    <property type="match status" value="1"/>
</dbReference>
<feature type="domain" description="Carrier" evidence="5">
    <location>
        <begin position="20"/>
        <end position="97"/>
    </location>
</feature>
<dbReference type="InterPro" id="IPR045851">
    <property type="entry name" value="AMP-bd_C_sf"/>
</dbReference>
<keyword evidence="6" id="KW-0808">Transferase</keyword>
<evidence type="ECO:0000313" key="6">
    <source>
        <dbReference type="EMBL" id="KLV04527.1"/>
    </source>
</evidence>
<dbReference type="GO" id="GO:0005886">
    <property type="term" value="C:plasma membrane"/>
    <property type="evidence" value="ECO:0007669"/>
    <property type="project" value="TreeGrafter"/>
</dbReference>
<dbReference type="GO" id="GO:0070566">
    <property type="term" value="F:adenylyltransferase activity"/>
    <property type="evidence" value="ECO:0007669"/>
    <property type="project" value="TreeGrafter"/>
</dbReference>
<dbReference type="GO" id="GO:0016874">
    <property type="term" value="F:ligase activity"/>
    <property type="evidence" value="ECO:0007669"/>
    <property type="project" value="UniProtKB-KW"/>
</dbReference>
<evidence type="ECO:0000256" key="2">
    <source>
        <dbReference type="ARBA" id="ARBA00022598"/>
    </source>
</evidence>
<keyword evidence="4" id="KW-0812">Transmembrane</keyword>
<dbReference type="Pfam" id="PF00550">
    <property type="entry name" value="PP-binding"/>
    <property type="match status" value="1"/>
</dbReference>
<dbReference type="InterPro" id="IPR009081">
    <property type="entry name" value="PP-bd_ACP"/>
</dbReference>
<dbReference type="AlphaFoldDB" id="A0A0J1JQK2"/>
<dbReference type="Pfam" id="PF00501">
    <property type="entry name" value="AMP-binding"/>
    <property type="match status" value="1"/>
</dbReference>
<keyword evidence="7" id="KW-1185">Reference proteome</keyword>
<keyword evidence="2" id="KW-0436">Ligase</keyword>
<accession>A0A0J1JQK2</accession>
<dbReference type="SUPFAM" id="SSF47336">
    <property type="entry name" value="ACP-like"/>
    <property type="match status" value="1"/>
</dbReference>
<dbReference type="InterPro" id="IPR000873">
    <property type="entry name" value="AMP-dep_synth/lig_dom"/>
</dbReference>
<comment type="similarity">
    <text evidence="1">Belongs to the ATP-dependent AMP-binding enzyme family.</text>
</comment>
<dbReference type="PROSITE" id="PS50075">
    <property type="entry name" value="CARRIER"/>
    <property type="match status" value="1"/>
</dbReference>
<dbReference type="PROSITE" id="PS00455">
    <property type="entry name" value="AMP_BINDING"/>
    <property type="match status" value="1"/>
</dbReference>
<dbReference type="InterPro" id="IPR036736">
    <property type="entry name" value="ACP-like_sf"/>
</dbReference>
<sequence>MPDSHIPHSTAELDPKQAAQQLLALIEQLASEANQGTSALPEIQLDSQLDSDLGFDSLIRAELIQRTEVCFAVPLSDQALATIETPRDLLNEVFSALQAPSAVKANIGEIHLEKAEKAPEQVETLQELLDWHVQHHPDRPHLYVYQNADDVEIISYQVLHERARKIAQGLLAAGIEPGHTVAIMLPTCNEYFFCFYGILYARAIPVPIYPPARPSQLEDHLMRHAKILQNADARMLITVNEAKPLSQLLRMQATSIEHIVTPDEIAPDQDYVHVGQAKADDIAFLQYTSGSTGTPKGVTLTHRNLLTNVRAMGKAVGATPDDVFISWLPVYHDMGLIGAWFGSLYHAIPLVIMSPLLFLAKPQRWLWAIHHHKGTLSAAPNFAYELCVNKIDERDLQGLDLSSLRRAWNGAEPISADTMARFTERFARYGFRPEAMAPVYGLAESTVGLTFPMQPRAPRVEYIDRDTFFRSGQAIAVTSNKPEKPQHQPGSTPHTSPTPHPDHTFADSLPLIGLGHPLPGHQIRIVDSQGRELPERQEGELEFKGLSSTQGYYRSPEKTQELYHQDWLRTGDRGLTIDGELFLTGRCKDIIIKAGRNIYPHELEAAVSQLPGVRKGCVAAFAHTNTRNGTEQLIVLAETNLRTEEDKTALRNRIQAAAQEVLGIPVDDIALCPPHTVPKTSSGKIRRSSCRHLYDTGTLNAPQRAVWWQTLRVAVAGMQPTLNQFVRQAKSYLFAGYMWLILGLLAPPVWLLVALLPSHLAWRVTRWGARTLLWLTATPFTVQGKSHLPPKGTPGILVVNHASYLDGIMVIAATDRELQFVAKSELLGNTFARIFLEKLGTHFVERFDTEKSLSDSQKLAEASMRPSPLTIFPEGTLYRMAGLHDFHLGAFQIAVDKQLPVIPVTLRGTRSMLRDQSLFPRRSAIDVIIGQPIYPNGEDWHAVLTLRNRARAEILAQCGEPDLAHETTR</sequence>
<dbReference type="InterPro" id="IPR040097">
    <property type="entry name" value="FAAL/FAAC"/>
</dbReference>
<organism evidence="6 7">
    <name type="scientific">Photobacterium ganghwense</name>
    <dbReference type="NCBI Taxonomy" id="320778"/>
    <lineage>
        <taxon>Bacteria</taxon>
        <taxon>Pseudomonadati</taxon>
        <taxon>Pseudomonadota</taxon>
        <taxon>Gammaproteobacteria</taxon>
        <taxon>Vibrionales</taxon>
        <taxon>Vibrionaceae</taxon>
        <taxon>Photobacterium</taxon>
    </lineage>
</organism>
<dbReference type="GO" id="GO:0006633">
    <property type="term" value="P:fatty acid biosynthetic process"/>
    <property type="evidence" value="ECO:0007669"/>
    <property type="project" value="TreeGrafter"/>
</dbReference>
<feature type="transmembrane region" description="Helical" evidence="4">
    <location>
        <begin position="732"/>
        <end position="756"/>
    </location>
</feature>
<gene>
    <name evidence="6" type="ORF">ABT57_23410</name>
</gene>
<evidence type="ECO:0000256" key="1">
    <source>
        <dbReference type="ARBA" id="ARBA00006432"/>
    </source>
</evidence>
<dbReference type="SMART" id="SM00563">
    <property type="entry name" value="PlsC"/>
    <property type="match status" value="1"/>
</dbReference>
<proteinExistence type="inferred from homology"/>
<dbReference type="EMBL" id="LDOU01000034">
    <property type="protein sequence ID" value="KLV04527.1"/>
    <property type="molecule type" value="Genomic_DNA"/>
</dbReference>
<feature type="region of interest" description="Disordered" evidence="3">
    <location>
        <begin position="477"/>
        <end position="511"/>
    </location>
</feature>
<dbReference type="PANTHER" id="PTHR22754:SF32">
    <property type="entry name" value="DISCO-INTERACTING PROTEIN 2"/>
    <property type="match status" value="1"/>
</dbReference>
<dbReference type="Proteomes" id="UP000035909">
    <property type="component" value="Unassembled WGS sequence"/>
</dbReference>
<dbReference type="OrthoDB" id="9757559at2"/>
<keyword evidence="4" id="KW-0472">Membrane</keyword>
<dbReference type="FunFam" id="3.40.50.12780:FF:000013">
    <property type="entry name" value="Long-chain-fatty-acid--AMP ligase FadD32"/>
    <property type="match status" value="1"/>
</dbReference>
<dbReference type="InterPro" id="IPR042099">
    <property type="entry name" value="ANL_N_sf"/>
</dbReference>
<dbReference type="InterPro" id="IPR002123">
    <property type="entry name" value="Plipid/glycerol_acylTrfase"/>
</dbReference>
<evidence type="ECO:0000313" key="7">
    <source>
        <dbReference type="Proteomes" id="UP000035909"/>
    </source>
</evidence>
<feature type="compositionally biased region" description="Low complexity" evidence="3">
    <location>
        <begin position="487"/>
        <end position="497"/>
    </location>
</feature>
<dbReference type="Pfam" id="PF01553">
    <property type="entry name" value="Acyltransferase"/>
    <property type="match status" value="1"/>
</dbReference>
<dbReference type="PATRIC" id="fig|320778.3.peg.5003"/>
<dbReference type="Gene3D" id="3.40.50.12780">
    <property type="entry name" value="N-terminal domain of ligase-like"/>
    <property type="match status" value="1"/>
</dbReference>
<evidence type="ECO:0000256" key="3">
    <source>
        <dbReference type="SAM" id="MobiDB-lite"/>
    </source>
</evidence>
<dbReference type="Gene3D" id="1.10.1200.10">
    <property type="entry name" value="ACP-like"/>
    <property type="match status" value="1"/>
</dbReference>
<dbReference type="InterPro" id="IPR020845">
    <property type="entry name" value="AMP-binding_CS"/>
</dbReference>